<evidence type="ECO:0000313" key="4">
    <source>
        <dbReference type="Proteomes" id="UP000186364"/>
    </source>
</evidence>
<evidence type="ECO:0000256" key="1">
    <source>
        <dbReference type="ARBA" id="ARBA00023002"/>
    </source>
</evidence>
<dbReference type="InterPro" id="IPR006076">
    <property type="entry name" value="FAD-dep_OxRdtase"/>
</dbReference>
<feature type="domain" description="FAD dependent oxidoreductase" evidence="2">
    <location>
        <begin position="4"/>
        <end position="188"/>
    </location>
</feature>
<keyword evidence="4" id="KW-1185">Reference proteome</keyword>
<gene>
    <name evidence="3" type="ORF">BJF93_07940</name>
</gene>
<dbReference type="Gene3D" id="3.50.50.60">
    <property type="entry name" value="FAD/NAD(P)-binding domain"/>
    <property type="match status" value="1"/>
</dbReference>
<comment type="caution">
    <text evidence="3">The sequence shown here is derived from an EMBL/GenBank/DDBJ whole genome shotgun (WGS) entry which is preliminary data.</text>
</comment>
<name>A0A1Q9B209_9HYPH</name>
<dbReference type="Proteomes" id="UP000186364">
    <property type="component" value="Unassembled WGS sequence"/>
</dbReference>
<dbReference type="RefSeq" id="WP_075626054.1">
    <property type="nucleotide sequence ID" value="NZ_FOAM01000005.1"/>
</dbReference>
<dbReference type="PROSITE" id="PS51257">
    <property type="entry name" value="PROKAR_LIPOPROTEIN"/>
    <property type="match status" value="1"/>
</dbReference>
<dbReference type="AlphaFoldDB" id="A0A1Q9B209"/>
<keyword evidence="1" id="KW-0560">Oxidoreductase</keyword>
<organism evidence="3 4">
    <name type="scientific">Xaviernesmea oryzae</name>
    <dbReference type="NCBI Taxonomy" id="464029"/>
    <lineage>
        <taxon>Bacteria</taxon>
        <taxon>Pseudomonadati</taxon>
        <taxon>Pseudomonadota</taxon>
        <taxon>Alphaproteobacteria</taxon>
        <taxon>Hyphomicrobiales</taxon>
        <taxon>Rhizobiaceae</taxon>
        <taxon>Rhizobium/Agrobacterium group</taxon>
        <taxon>Xaviernesmea</taxon>
    </lineage>
</organism>
<dbReference type="InterPro" id="IPR036188">
    <property type="entry name" value="FAD/NAD-bd_sf"/>
</dbReference>
<dbReference type="OrthoDB" id="9815989at2"/>
<protein>
    <submittedName>
        <fullName evidence="3">FAD-dependent oxidoreductase</fullName>
    </submittedName>
</protein>
<proteinExistence type="predicted"/>
<accession>A0A1Q9B209</accession>
<dbReference type="GO" id="GO:0016491">
    <property type="term" value="F:oxidoreductase activity"/>
    <property type="evidence" value="ECO:0007669"/>
    <property type="project" value="UniProtKB-KW"/>
</dbReference>
<evidence type="ECO:0000313" key="3">
    <source>
        <dbReference type="EMBL" id="OLP62038.1"/>
    </source>
</evidence>
<dbReference type="SUPFAM" id="SSF51905">
    <property type="entry name" value="FAD/NAD(P)-binding domain"/>
    <property type="match status" value="1"/>
</dbReference>
<evidence type="ECO:0000259" key="2">
    <source>
        <dbReference type="Pfam" id="PF01266"/>
    </source>
</evidence>
<sequence length="367" mass="41895">MSFKVAVIGAGWYGCHIASSLASLGFDVRIFESERRTLHCASGNNQFRLHMGFHYARHHGTRQQSRDGFLRFIERYPDLSHPIEKNIYAIPVADSLIDFPTYKLIMASSGIDFVETTDFDQWLKNVSGAVLTQERVLMIKQAREHFEKRLKGILHLNATVRSIEAFDSHVRVEGEKYDYVIDATWGHFSGIPRDIYYEPTMLLYYEAQYAHPAITMVDGPLCSVYPTEDPSIFTLSSVEHTPLGTYISSAAAWEKLNSVGSDLVELKRNAMENQITRYVPNFKECFKFRGVQLSIKTKPVGKDDDRSCAVYRDKRTFSVMSGKIDTIFYATERILSLLEENNSSAPLTRNFAIQNDILQLDLPVKFK</sequence>
<dbReference type="Pfam" id="PF01266">
    <property type="entry name" value="DAO"/>
    <property type="match status" value="1"/>
</dbReference>
<reference evidence="3 4" key="1">
    <citation type="submission" date="2016-09" db="EMBL/GenBank/DDBJ databases">
        <title>Rhizobium sp. nov., a novel species isolated from the rice rhizosphere.</title>
        <authorList>
            <person name="Zhao J."/>
            <person name="Zhang X."/>
        </authorList>
    </citation>
    <scope>NUCLEOTIDE SEQUENCE [LARGE SCALE GENOMIC DNA]</scope>
    <source>
        <strain evidence="3 4">1.7048</strain>
    </source>
</reference>
<dbReference type="EMBL" id="MKIP01000029">
    <property type="protein sequence ID" value="OLP62038.1"/>
    <property type="molecule type" value="Genomic_DNA"/>
</dbReference>